<name>A0ABS1Q6A6_9ACTN</name>
<keyword evidence="4" id="KW-1185">Reference proteome</keyword>
<dbReference type="CDD" id="cd16936">
    <property type="entry name" value="HATPase_RsbW-like"/>
    <property type="match status" value="1"/>
</dbReference>
<dbReference type="Proteomes" id="UP000621510">
    <property type="component" value="Unassembled WGS sequence"/>
</dbReference>
<dbReference type="RefSeq" id="WP_201857253.1">
    <property type="nucleotide sequence ID" value="NZ_JAERRG010000032.1"/>
</dbReference>
<gene>
    <name evidence="3" type="ORF">JK364_45060</name>
</gene>
<keyword evidence="1" id="KW-0418">Kinase</keyword>
<keyword evidence="1" id="KW-0808">Transferase</keyword>
<evidence type="ECO:0000313" key="4">
    <source>
        <dbReference type="Proteomes" id="UP000621510"/>
    </source>
</evidence>
<accession>A0ABS1Q6A6</accession>
<dbReference type="PANTHER" id="PTHR35526">
    <property type="entry name" value="ANTI-SIGMA-F FACTOR RSBW-RELATED"/>
    <property type="match status" value="1"/>
</dbReference>
<evidence type="ECO:0000256" key="1">
    <source>
        <dbReference type="ARBA" id="ARBA00022527"/>
    </source>
</evidence>
<keyword evidence="1" id="KW-0723">Serine/threonine-protein kinase</keyword>
<dbReference type="InterPro" id="IPR036890">
    <property type="entry name" value="HATPase_C_sf"/>
</dbReference>
<evidence type="ECO:0000259" key="2">
    <source>
        <dbReference type="Pfam" id="PF13581"/>
    </source>
</evidence>
<dbReference type="EMBL" id="JAERRG010000032">
    <property type="protein sequence ID" value="MBL1119471.1"/>
    <property type="molecule type" value="Genomic_DNA"/>
</dbReference>
<reference evidence="3 4" key="1">
    <citation type="submission" date="2021-01" db="EMBL/GenBank/DDBJ databases">
        <title>WGS of actinomycetes isolated from Thailand.</title>
        <authorList>
            <person name="Thawai C."/>
        </authorList>
    </citation>
    <scope>NUCLEOTIDE SEQUENCE [LARGE SCALE GENOMIC DNA]</scope>
    <source>
        <strain evidence="3 4">CA3R110</strain>
    </source>
</reference>
<dbReference type="Gene3D" id="3.30.565.10">
    <property type="entry name" value="Histidine kinase-like ATPase, C-terminal domain"/>
    <property type="match status" value="1"/>
</dbReference>
<dbReference type="InterPro" id="IPR050267">
    <property type="entry name" value="Anti-sigma-factor_SerPK"/>
</dbReference>
<dbReference type="GO" id="GO:0005524">
    <property type="term" value="F:ATP binding"/>
    <property type="evidence" value="ECO:0007669"/>
    <property type="project" value="UniProtKB-KW"/>
</dbReference>
<keyword evidence="3" id="KW-0547">Nucleotide-binding</keyword>
<dbReference type="PANTHER" id="PTHR35526:SF3">
    <property type="entry name" value="ANTI-SIGMA-F FACTOR RSBW"/>
    <property type="match status" value="1"/>
</dbReference>
<dbReference type="InterPro" id="IPR003594">
    <property type="entry name" value="HATPase_dom"/>
</dbReference>
<keyword evidence="3" id="KW-0067">ATP-binding</keyword>
<sequence length="190" mass="20427">MPTSTVVRLSGVTTDSSPQDMIVIDEQLIQPTHRRRCGGAASRQRSAMCSMGVEPRAVPALRAFTRDVATRWGAPEETVDALRVIATELVTNSVLHSGSPEVSLLLTVDDSAVSVEVRDTGTWRERCPGTGTPDQMVDGRGLGLVHAYATTCRVQRDSQGTAVRAELLIPLPAQRGQPRELPGRRSPTGC</sequence>
<organism evidence="3 4">
    <name type="scientific">Streptomyces endocoffeicus</name>
    <dbReference type="NCBI Taxonomy" id="2898945"/>
    <lineage>
        <taxon>Bacteria</taxon>
        <taxon>Bacillati</taxon>
        <taxon>Actinomycetota</taxon>
        <taxon>Actinomycetes</taxon>
        <taxon>Kitasatosporales</taxon>
        <taxon>Streptomycetaceae</taxon>
        <taxon>Streptomyces</taxon>
    </lineage>
</organism>
<dbReference type="Pfam" id="PF13581">
    <property type="entry name" value="HATPase_c_2"/>
    <property type="match status" value="1"/>
</dbReference>
<dbReference type="SUPFAM" id="SSF55874">
    <property type="entry name" value="ATPase domain of HSP90 chaperone/DNA topoisomerase II/histidine kinase"/>
    <property type="match status" value="1"/>
</dbReference>
<evidence type="ECO:0000313" key="3">
    <source>
        <dbReference type="EMBL" id="MBL1119471.1"/>
    </source>
</evidence>
<proteinExistence type="predicted"/>
<feature type="domain" description="Histidine kinase/HSP90-like ATPase" evidence="2">
    <location>
        <begin position="54"/>
        <end position="165"/>
    </location>
</feature>
<protein>
    <submittedName>
        <fullName evidence="3">ATP-binding protein</fullName>
    </submittedName>
</protein>
<comment type="caution">
    <text evidence="3">The sequence shown here is derived from an EMBL/GenBank/DDBJ whole genome shotgun (WGS) entry which is preliminary data.</text>
</comment>